<dbReference type="Proteomes" id="UP000011205">
    <property type="component" value="Unassembled WGS sequence"/>
</dbReference>
<feature type="region of interest" description="Disordered" evidence="1">
    <location>
        <begin position="1"/>
        <end position="29"/>
    </location>
</feature>
<evidence type="ECO:0000313" key="3">
    <source>
        <dbReference type="Proteomes" id="UP000011205"/>
    </source>
</evidence>
<reference evidence="2 3" key="1">
    <citation type="journal article" date="2013" name="Genome Announc.">
        <title>Draft Genome Sequence of Streptomyces viridochromogenes Strain Tu57, Producer of Avilamycin.</title>
        <authorList>
            <person name="Gruning B.A."/>
            <person name="Erxleben A."/>
            <person name="Hahnlein A."/>
            <person name="Gunther S."/>
        </authorList>
    </citation>
    <scope>NUCLEOTIDE SEQUENCE [LARGE SCALE GENOMIC DNA]</scope>
    <source>
        <strain evidence="2 3">Tue57</strain>
    </source>
</reference>
<evidence type="ECO:0000256" key="1">
    <source>
        <dbReference type="SAM" id="MobiDB-lite"/>
    </source>
</evidence>
<gene>
    <name evidence="2" type="ORF">STVIR_2299</name>
</gene>
<dbReference type="RefSeq" id="WP_003997639.1">
    <property type="nucleotide sequence ID" value="NZ_AMLP01000076.1"/>
</dbReference>
<dbReference type="PATRIC" id="fig|1160705.3.peg.2286"/>
<name>L8PL61_STRVR</name>
<comment type="caution">
    <text evidence="2">The sequence shown here is derived from an EMBL/GenBank/DDBJ whole genome shotgun (WGS) entry which is preliminary data.</text>
</comment>
<accession>L8PL61</accession>
<sequence>MTALSRPLPQGASSPAGTRGPFSRPRAASYEIEKVCPEPLAAVRA</sequence>
<dbReference type="EMBL" id="AMLP01000076">
    <property type="protein sequence ID" value="ELS56728.1"/>
    <property type="molecule type" value="Genomic_DNA"/>
</dbReference>
<evidence type="ECO:0000313" key="2">
    <source>
        <dbReference type="EMBL" id="ELS56728.1"/>
    </source>
</evidence>
<organism evidence="2 3">
    <name type="scientific">Streptomyces viridochromogenes Tue57</name>
    <dbReference type="NCBI Taxonomy" id="1160705"/>
    <lineage>
        <taxon>Bacteria</taxon>
        <taxon>Bacillati</taxon>
        <taxon>Actinomycetota</taxon>
        <taxon>Actinomycetes</taxon>
        <taxon>Kitasatosporales</taxon>
        <taxon>Streptomycetaceae</taxon>
        <taxon>Streptomyces</taxon>
    </lineage>
</organism>
<protein>
    <submittedName>
        <fullName evidence="2">Uncharacterized protein</fullName>
    </submittedName>
</protein>
<dbReference type="AlphaFoldDB" id="L8PL61"/>
<proteinExistence type="predicted"/>